<protein>
    <submittedName>
        <fullName evidence="3">Uncharacterized protein</fullName>
    </submittedName>
</protein>
<comment type="caution">
    <text evidence="3">The sequence shown here is derived from an EMBL/GenBank/DDBJ whole genome shotgun (WGS) entry which is preliminary data.</text>
</comment>
<feature type="region of interest" description="Disordered" evidence="2">
    <location>
        <begin position="1"/>
        <end position="44"/>
    </location>
</feature>
<sequence length="168" mass="18693">MPILRSSAVNQEASTEGNPDATPTKSASRKRQRDSAAAATPSAKSASLLDCTAGTPMERLDIEESMAKKELMDSFSDPALEDFQQYPPGGMYMLQTLADNIDRETMNHDAIRSFLDKEHTLGKDLQCACDAELEEVDDKVENLREENRVLTSRVEAIMDSIEPYAQYR</sequence>
<name>A0A8H6DFD2_9HYPO</name>
<feature type="compositionally biased region" description="Low complexity" evidence="2">
    <location>
        <begin position="35"/>
        <end position="44"/>
    </location>
</feature>
<keyword evidence="4" id="KW-1185">Reference proteome</keyword>
<evidence type="ECO:0000256" key="1">
    <source>
        <dbReference type="SAM" id="Coils"/>
    </source>
</evidence>
<feature type="coiled-coil region" evidence="1">
    <location>
        <begin position="133"/>
        <end position="160"/>
    </location>
</feature>
<accession>A0A8H6DFD2</accession>
<gene>
    <name evidence="3" type="ORF">FMUND_6717</name>
</gene>
<dbReference type="AlphaFoldDB" id="A0A8H6DFD2"/>
<evidence type="ECO:0000313" key="3">
    <source>
        <dbReference type="EMBL" id="KAF5715708.1"/>
    </source>
</evidence>
<evidence type="ECO:0000256" key="2">
    <source>
        <dbReference type="SAM" id="MobiDB-lite"/>
    </source>
</evidence>
<evidence type="ECO:0000313" key="4">
    <source>
        <dbReference type="Proteomes" id="UP000544331"/>
    </source>
</evidence>
<keyword evidence="1" id="KW-0175">Coiled coil</keyword>
<dbReference type="Proteomes" id="UP000544331">
    <property type="component" value="Unassembled WGS sequence"/>
</dbReference>
<dbReference type="EMBL" id="JAAOAN010000220">
    <property type="protein sequence ID" value="KAF5715708.1"/>
    <property type="molecule type" value="Genomic_DNA"/>
</dbReference>
<reference evidence="3 4" key="1">
    <citation type="submission" date="2020-05" db="EMBL/GenBank/DDBJ databases">
        <title>Identification and distribution of gene clusters putatively required for synthesis of sphingolipid metabolism inhibitors in phylogenetically diverse species of the filamentous fungus Fusarium.</title>
        <authorList>
            <person name="Kim H.-S."/>
            <person name="Busman M."/>
            <person name="Brown D.W."/>
            <person name="Divon H."/>
            <person name="Uhlig S."/>
            <person name="Proctor R.H."/>
        </authorList>
    </citation>
    <scope>NUCLEOTIDE SEQUENCE [LARGE SCALE GENOMIC DNA]</scope>
    <source>
        <strain evidence="3 4">NRRL 66235</strain>
    </source>
</reference>
<feature type="compositionally biased region" description="Polar residues" evidence="2">
    <location>
        <begin position="7"/>
        <end position="26"/>
    </location>
</feature>
<proteinExistence type="predicted"/>
<organism evidence="3 4">
    <name type="scientific">Fusarium mundagurra</name>
    <dbReference type="NCBI Taxonomy" id="1567541"/>
    <lineage>
        <taxon>Eukaryota</taxon>
        <taxon>Fungi</taxon>
        <taxon>Dikarya</taxon>
        <taxon>Ascomycota</taxon>
        <taxon>Pezizomycotina</taxon>
        <taxon>Sordariomycetes</taxon>
        <taxon>Hypocreomycetidae</taxon>
        <taxon>Hypocreales</taxon>
        <taxon>Nectriaceae</taxon>
        <taxon>Fusarium</taxon>
        <taxon>Fusarium fujikuroi species complex</taxon>
    </lineage>
</organism>
<dbReference type="OrthoDB" id="10522942at2759"/>